<feature type="domain" description="Peptidase M16 N-terminal" evidence="11">
    <location>
        <begin position="70"/>
        <end position="192"/>
    </location>
</feature>
<feature type="signal peptide" evidence="10">
    <location>
        <begin position="1"/>
        <end position="23"/>
    </location>
</feature>
<protein>
    <submittedName>
        <fullName evidence="13">Zinc protease</fullName>
        <ecNumber evidence="13">3.4.24.-</ecNumber>
    </submittedName>
</protein>
<dbReference type="GO" id="GO:0004222">
    <property type="term" value="F:metalloendopeptidase activity"/>
    <property type="evidence" value="ECO:0007669"/>
    <property type="project" value="InterPro"/>
</dbReference>
<dbReference type="EC" id="3.4.24.-" evidence="13"/>
<feature type="domain" description="Peptidase M16 C-terminal" evidence="12">
    <location>
        <begin position="714"/>
        <end position="888"/>
    </location>
</feature>
<comment type="cofactor">
    <cofactor evidence="1">
        <name>Zn(2+)</name>
        <dbReference type="ChEBI" id="CHEBI:29105"/>
    </cofactor>
</comment>
<keyword evidence="10" id="KW-0732">Signal</keyword>
<feature type="region of interest" description="Disordered" evidence="9">
    <location>
        <begin position="29"/>
        <end position="52"/>
    </location>
</feature>
<keyword evidence="14" id="KW-1185">Reference proteome</keyword>
<reference evidence="13 14" key="1">
    <citation type="submission" date="2020-07" db="EMBL/GenBank/DDBJ databases">
        <title>Genomic Encyclopedia of Type Strains, Phase IV (KMG-IV): sequencing the most valuable type-strain genomes for metagenomic binning, comparative biology and taxonomic classification.</title>
        <authorList>
            <person name="Goeker M."/>
        </authorList>
    </citation>
    <scope>NUCLEOTIDE SEQUENCE [LARGE SCALE GENOMIC DNA]</scope>
    <source>
        <strain evidence="13 14">DSM 17721</strain>
    </source>
</reference>
<dbReference type="InterPro" id="IPR007863">
    <property type="entry name" value="Peptidase_M16_C"/>
</dbReference>
<name>A0A7W0CA40_9BACT</name>
<sequence>MKKTMKPAWKILLFSLLAAMLTAAGCRGLPSGPGQPENQQNHTGHWAHEQSNLSPDPELIFGKLDNGFSYVLMENQKPEGRVKMHLNADAGSFHESPEERGIAHFLEHMLFAGTRNFPSGELVKYFQRIGMKFGPDVNGRTGFYNTTYDLDLPRGDKKDIDEGLLVMRDFASEALLEPGEIEKERSVILAEKRTRDTPDYRTFKETFRFELPETRIAGRMPIGTRQTIENIDRQMLETFYHTWYRPGRLTLVAVGDFDPGIMENLIEKRFSGLAAKAPEKPEPEFDHFDHDGLKTFYHHEPEAGRTNVAIETLTRTPQPADSREYQQKQLLSEMADSIVGHRLDRLRNEQDAPFTRADIYSGHYLKFVKAAEISAKCDPENWEESLSLIEQTLRRALEHGFTEAEVNRAKKEFANDLQQAVKNAPTRENGQIAGQLLHHLNAKRVFQSPTQRRNLLQPVIESATPEKLHEMFKNQWAPSHRLVLVTGNADLAQEAETGKKKIAAAYRQSRQTEVQGPDAKDALAFPYLPAPSGSPVIEDRTKMDETGVTRVRFENKVTLLVKETDFTANQVLAAVSFGHGQSSEPQNMPALSEMTDRVINSGGLGKLSDDELSRVLAGTTTRVSFDVEEDKFVFSARSVPNETELMFQLLYHYIQDPGYRQTALRRSARQLTQKYRSLSHSVQGAMAIKGQKFLAGGDGRFGFPGPEAISRVRINDIRNWITPALSQGPLEIAVVGDIDEDAVIDAAGNFFGALPQRRDFRESEPVNVPDFPKNREIEISVPTRISKGLLVRAYPTTHIWDIHQARRLSVLADIFSDRMRIRIRENLGASYAQGASHSPSRAYTDYGLLTGYAVIDPDKINAVEKAMADIGAELQANGATKDELKRALEPTFTQIREQVKTNEYWLHTVLKGAGRHPEQLQWSRTLLEDYTCITVEEINQTARKWLKPAHAADIRILPEPGDADNGPPEPEDQ</sequence>
<dbReference type="InterPro" id="IPR011249">
    <property type="entry name" value="Metalloenz_LuxS/M16"/>
</dbReference>
<dbReference type="Pfam" id="PF00675">
    <property type="entry name" value="Peptidase_M16"/>
    <property type="match status" value="1"/>
</dbReference>
<feature type="compositionally biased region" description="Polar residues" evidence="9">
    <location>
        <begin position="36"/>
        <end position="52"/>
    </location>
</feature>
<evidence type="ECO:0000313" key="14">
    <source>
        <dbReference type="Proteomes" id="UP000525298"/>
    </source>
</evidence>
<dbReference type="Gene3D" id="3.30.830.10">
    <property type="entry name" value="Metalloenzyme, LuxS/M16 peptidase-like"/>
    <property type="match status" value="4"/>
</dbReference>
<evidence type="ECO:0000256" key="1">
    <source>
        <dbReference type="ARBA" id="ARBA00001947"/>
    </source>
</evidence>
<evidence type="ECO:0000256" key="4">
    <source>
        <dbReference type="ARBA" id="ARBA00022723"/>
    </source>
</evidence>
<comment type="caution">
    <text evidence="13">The sequence shown here is derived from an EMBL/GenBank/DDBJ whole genome shotgun (WGS) entry which is preliminary data.</text>
</comment>
<gene>
    <name evidence="13" type="ORF">HNR65_002303</name>
</gene>
<evidence type="ECO:0000256" key="9">
    <source>
        <dbReference type="SAM" id="MobiDB-lite"/>
    </source>
</evidence>
<evidence type="ECO:0000256" key="8">
    <source>
        <dbReference type="RuleBase" id="RU004447"/>
    </source>
</evidence>
<dbReference type="InterPro" id="IPR001431">
    <property type="entry name" value="Pept_M16_Zn_BS"/>
</dbReference>
<dbReference type="PANTHER" id="PTHR43690:SF17">
    <property type="entry name" value="PROTEIN YHJJ"/>
    <property type="match status" value="1"/>
</dbReference>
<keyword evidence="5 13" id="KW-0378">Hydrolase</keyword>
<dbReference type="GO" id="GO:0006508">
    <property type="term" value="P:proteolysis"/>
    <property type="evidence" value="ECO:0007669"/>
    <property type="project" value="UniProtKB-KW"/>
</dbReference>
<evidence type="ECO:0000256" key="3">
    <source>
        <dbReference type="ARBA" id="ARBA00022670"/>
    </source>
</evidence>
<dbReference type="PROSITE" id="PS51257">
    <property type="entry name" value="PROKAR_LIPOPROTEIN"/>
    <property type="match status" value="1"/>
</dbReference>
<dbReference type="SUPFAM" id="SSF63411">
    <property type="entry name" value="LuxS/MPP-like metallohydrolase"/>
    <property type="match status" value="4"/>
</dbReference>
<keyword evidence="6" id="KW-0862">Zinc</keyword>
<evidence type="ECO:0000256" key="2">
    <source>
        <dbReference type="ARBA" id="ARBA00007261"/>
    </source>
</evidence>
<dbReference type="Pfam" id="PF05193">
    <property type="entry name" value="Peptidase_M16_C"/>
    <property type="match status" value="2"/>
</dbReference>
<evidence type="ECO:0000256" key="7">
    <source>
        <dbReference type="ARBA" id="ARBA00023049"/>
    </source>
</evidence>
<dbReference type="GO" id="GO:0046872">
    <property type="term" value="F:metal ion binding"/>
    <property type="evidence" value="ECO:0007669"/>
    <property type="project" value="UniProtKB-KW"/>
</dbReference>
<dbReference type="PROSITE" id="PS00143">
    <property type="entry name" value="INSULINASE"/>
    <property type="match status" value="1"/>
</dbReference>
<accession>A0A7W0CA40</accession>
<comment type="similarity">
    <text evidence="2 8">Belongs to the peptidase M16 family.</text>
</comment>
<dbReference type="RefSeq" id="WP_181551623.1">
    <property type="nucleotide sequence ID" value="NZ_JACDUS010000006.1"/>
</dbReference>
<dbReference type="PANTHER" id="PTHR43690">
    <property type="entry name" value="NARDILYSIN"/>
    <property type="match status" value="1"/>
</dbReference>
<dbReference type="InterPro" id="IPR011765">
    <property type="entry name" value="Pept_M16_N"/>
</dbReference>
<evidence type="ECO:0000256" key="10">
    <source>
        <dbReference type="SAM" id="SignalP"/>
    </source>
</evidence>
<feature type="domain" description="Peptidase M16 C-terminal" evidence="12">
    <location>
        <begin position="230"/>
        <end position="412"/>
    </location>
</feature>
<evidence type="ECO:0000313" key="13">
    <source>
        <dbReference type="EMBL" id="MBA2881969.1"/>
    </source>
</evidence>
<dbReference type="AlphaFoldDB" id="A0A7W0CA40"/>
<keyword evidence="3 13" id="KW-0645">Protease</keyword>
<evidence type="ECO:0000259" key="12">
    <source>
        <dbReference type="Pfam" id="PF05193"/>
    </source>
</evidence>
<dbReference type="EMBL" id="JACDUS010000006">
    <property type="protein sequence ID" value="MBA2881969.1"/>
    <property type="molecule type" value="Genomic_DNA"/>
</dbReference>
<evidence type="ECO:0000256" key="5">
    <source>
        <dbReference type="ARBA" id="ARBA00022801"/>
    </source>
</evidence>
<evidence type="ECO:0000259" key="11">
    <source>
        <dbReference type="Pfam" id="PF00675"/>
    </source>
</evidence>
<dbReference type="Proteomes" id="UP000525298">
    <property type="component" value="Unassembled WGS sequence"/>
</dbReference>
<organism evidence="13 14">
    <name type="scientific">Desulfosalsimonas propionicica</name>
    <dbReference type="NCBI Taxonomy" id="332175"/>
    <lineage>
        <taxon>Bacteria</taxon>
        <taxon>Pseudomonadati</taxon>
        <taxon>Thermodesulfobacteriota</taxon>
        <taxon>Desulfobacteria</taxon>
        <taxon>Desulfobacterales</taxon>
        <taxon>Desulfosalsimonadaceae</taxon>
        <taxon>Desulfosalsimonas</taxon>
    </lineage>
</organism>
<dbReference type="InterPro" id="IPR050626">
    <property type="entry name" value="Peptidase_M16"/>
</dbReference>
<proteinExistence type="inferred from homology"/>
<feature type="chain" id="PRO_5030790667" evidence="10">
    <location>
        <begin position="24"/>
        <end position="973"/>
    </location>
</feature>
<keyword evidence="7" id="KW-0482">Metalloprotease</keyword>
<evidence type="ECO:0000256" key="6">
    <source>
        <dbReference type="ARBA" id="ARBA00022833"/>
    </source>
</evidence>
<keyword evidence="4" id="KW-0479">Metal-binding</keyword>